<name>I4B505_TURPD</name>
<accession>I4B505</accession>
<dbReference type="RefSeq" id="WP_014802872.1">
    <property type="nucleotide sequence ID" value="NC_018020.1"/>
</dbReference>
<dbReference type="AlphaFoldDB" id="I4B505"/>
<dbReference type="Proteomes" id="UP000006048">
    <property type="component" value="Chromosome"/>
</dbReference>
<evidence type="ECO:0000313" key="2">
    <source>
        <dbReference type="Proteomes" id="UP000006048"/>
    </source>
</evidence>
<keyword evidence="2" id="KW-1185">Reference proteome</keyword>
<dbReference type="OrthoDB" id="271452at2"/>
<evidence type="ECO:0000313" key="1">
    <source>
        <dbReference type="EMBL" id="AFM12362.1"/>
    </source>
</evidence>
<organism evidence="1 2">
    <name type="scientific">Turneriella parva (strain ATCC BAA-1111 / DSM 21527 / NCTC 11395 / H)</name>
    <name type="common">Leptospira parva</name>
    <dbReference type="NCBI Taxonomy" id="869212"/>
    <lineage>
        <taxon>Bacteria</taxon>
        <taxon>Pseudomonadati</taxon>
        <taxon>Spirochaetota</taxon>
        <taxon>Spirochaetia</taxon>
        <taxon>Leptospirales</taxon>
        <taxon>Leptospiraceae</taxon>
        <taxon>Turneriella</taxon>
    </lineage>
</organism>
<dbReference type="STRING" id="869212.Turpa_1714"/>
<dbReference type="EMBL" id="CP002959">
    <property type="protein sequence ID" value="AFM12362.1"/>
    <property type="molecule type" value="Genomic_DNA"/>
</dbReference>
<dbReference type="HOGENOM" id="CLU_118946_0_0_12"/>
<sequence>MKTTQQPSNGVRYAIDADDNICSFDEGWVQFASANDGPELAQPAIIGKSLWKYINDETTLKLYQQIVSRVREGRSARFSLRCDGPDCRRLLEMTVRAGEGNTVEFETRIVQLEQRAPVTLLSRNTPRSNGLLRVCAWCNRIETESGTGQWAEVEDAIERLRLFELPMPPQLTHGICETCFASMSKRQIPKRSAKGIK</sequence>
<gene>
    <name evidence="1" type="ordered locus">Turpa_1714</name>
</gene>
<protein>
    <submittedName>
        <fullName evidence="1">Uncharacterized protein</fullName>
    </submittedName>
</protein>
<reference evidence="1 2" key="1">
    <citation type="submission" date="2012-06" db="EMBL/GenBank/DDBJ databases">
        <title>The complete chromosome of genome of Turneriella parva DSM 21527.</title>
        <authorList>
            <consortium name="US DOE Joint Genome Institute (JGI-PGF)"/>
            <person name="Lucas S."/>
            <person name="Han J."/>
            <person name="Lapidus A."/>
            <person name="Bruce D."/>
            <person name="Goodwin L."/>
            <person name="Pitluck S."/>
            <person name="Peters L."/>
            <person name="Kyrpides N."/>
            <person name="Mavromatis K."/>
            <person name="Ivanova N."/>
            <person name="Mikhailova N."/>
            <person name="Chertkov O."/>
            <person name="Detter J.C."/>
            <person name="Tapia R."/>
            <person name="Han C."/>
            <person name="Land M."/>
            <person name="Hauser L."/>
            <person name="Markowitz V."/>
            <person name="Cheng J.-F."/>
            <person name="Hugenholtz P."/>
            <person name="Woyke T."/>
            <person name="Wu D."/>
            <person name="Gronow S."/>
            <person name="Wellnitz S."/>
            <person name="Brambilla E."/>
            <person name="Klenk H.-P."/>
            <person name="Eisen J.A."/>
        </authorList>
    </citation>
    <scope>NUCLEOTIDE SEQUENCE [LARGE SCALE GENOMIC DNA]</scope>
    <source>
        <strain evidence="2">ATCC BAA-1111 / DSM 21527 / NCTC 11395 / H</strain>
    </source>
</reference>
<dbReference type="KEGG" id="tpx:Turpa_1714"/>
<proteinExistence type="predicted"/>